<dbReference type="PROSITE" id="PS51257">
    <property type="entry name" value="PROKAR_LIPOPROTEIN"/>
    <property type="match status" value="1"/>
</dbReference>
<feature type="region of interest" description="Disordered" evidence="1">
    <location>
        <begin position="25"/>
        <end position="66"/>
    </location>
</feature>
<organism evidence="2">
    <name type="scientific">freshwater metagenome</name>
    <dbReference type="NCBI Taxonomy" id="449393"/>
    <lineage>
        <taxon>unclassified sequences</taxon>
        <taxon>metagenomes</taxon>
        <taxon>ecological metagenomes</taxon>
    </lineage>
</organism>
<feature type="compositionally biased region" description="Low complexity" evidence="1">
    <location>
        <begin position="46"/>
        <end position="66"/>
    </location>
</feature>
<gene>
    <name evidence="2" type="ORF">UFOPK1826_00358</name>
</gene>
<dbReference type="EMBL" id="CAEZUN010000029">
    <property type="protein sequence ID" value="CAB4596278.1"/>
    <property type="molecule type" value="Genomic_DNA"/>
</dbReference>
<accession>A0A6J6GHH1</accession>
<reference evidence="2" key="1">
    <citation type="submission" date="2020-05" db="EMBL/GenBank/DDBJ databases">
        <authorList>
            <person name="Chiriac C."/>
            <person name="Salcher M."/>
            <person name="Ghai R."/>
            <person name="Kavagutti S V."/>
        </authorList>
    </citation>
    <scope>NUCLEOTIDE SEQUENCE</scope>
</reference>
<name>A0A6J6GHH1_9ZZZZ</name>
<evidence type="ECO:0000256" key="1">
    <source>
        <dbReference type="SAM" id="MobiDB-lite"/>
    </source>
</evidence>
<protein>
    <submittedName>
        <fullName evidence="2">Unannotated protein</fullName>
    </submittedName>
</protein>
<sequence length="99" mass="10369">MNKSLKLSGQIFASILILTVVGCGSDSAKQTDPSNTLEQATPATESTQATRSTRSTQSTQSTQASSPAIFSATLLSGATFESTKVLESQPLALWFWAPG</sequence>
<dbReference type="AlphaFoldDB" id="A0A6J6GHH1"/>
<evidence type="ECO:0000313" key="2">
    <source>
        <dbReference type="EMBL" id="CAB4596278.1"/>
    </source>
</evidence>
<proteinExistence type="predicted"/>
<feature type="compositionally biased region" description="Polar residues" evidence="1">
    <location>
        <begin position="27"/>
        <end position="45"/>
    </location>
</feature>